<evidence type="ECO:0000313" key="1">
    <source>
        <dbReference type="EMBL" id="GHO88861.1"/>
    </source>
</evidence>
<dbReference type="EMBL" id="BNJJ01000028">
    <property type="protein sequence ID" value="GHO88861.1"/>
    <property type="molecule type" value="Genomic_DNA"/>
</dbReference>
<gene>
    <name evidence="1" type="ORF">KSZ_68670</name>
</gene>
<dbReference type="SUPFAM" id="SSF48613">
    <property type="entry name" value="Heme oxygenase-like"/>
    <property type="match status" value="1"/>
</dbReference>
<sequence>MNAFSNSQQLRYKIRLTLGELQSAAATLLTHPQIANLYTDYLFTLHTMMRASVPLMETSLERASAIADKDPAAAGFADYLSKHIREELHHDDWLLDDLEVLGADRASILKRIPSSTVSEMVGSQYYWIYHYHPIALLGYIAVMEGYPNTLEMIDDIRLKTGFPREAFRTLIKHANLDIHHRDDMNKMLDKLPLTPSDTAVITVSAIQTVHLAAQSLREVVEQLEPVGQV</sequence>
<organism evidence="1 2">
    <name type="scientific">Dictyobacter formicarum</name>
    <dbReference type="NCBI Taxonomy" id="2778368"/>
    <lineage>
        <taxon>Bacteria</taxon>
        <taxon>Bacillati</taxon>
        <taxon>Chloroflexota</taxon>
        <taxon>Ktedonobacteria</taxon>
        <taxon>Ktedonobacterales</taxon>
        <taxon>Dictyobacteraceae</taxon>
        <taxon>Dictyobacter</taxon>
    </lineage>
</organism>
<dbReference type="Proteomes" id="UP000635565">
    <property type="component" value="Unassembled WGS sequence"/>
</dbReference>
<proteinExistence type="predicted"/>
<name>A0ABQ3VUU1_9CHLR</name>
<dbReference type="Gene3D" id="1.20.910.10">
    <property type="entry name" value="Heme oxygenase-like"/>
    <property type="match status" value="1"/>
</dbReference>
<dbReference type="InterPro" id="IPR016084">
    <property type="entry name" value="Haem_Oase-like_multi-hlx"/>
</dbReference>
<reference evidence="1 2" key="1">
    <citation type="journal article" date="2021" name="Int. J. Syst. Evol. Microbiol.">
        <title>Reticulibacter mediterranei gen. nov., sp. nov., within the new family Reticulibacteraceae fam. nov., and Ktedonospora formicarum gen. nov., sp. nov., Ktedonobacter robiniae sp. nov., Dictyobacter formicarum sp. nov. and Dictyobacter arantiisoli sp. nov., belonging to the class Ktedonobacteria.</title>
        <authorList>
            <person name="Yabe S."/>
            <person name="Zheng Y."/>
            <person name="Wang C.M."/>
            <person name="Sakai Y."/>
            <person name="Abe K."/>
            <person name="Yokota A."/>
            <person name="Donadio S."/>
            <person name="Cavaletti L."/>
            <person name="Monciardini P."/>
        </authorList>
    </citation>
    <scope>NUCLEOTIDE SEQUENCE [LARGE SCALE GENOMIC DNA]</scope>
    <source>
        <strain evidence="1 2">SOSP1-9</strain>
    </source>
</reference>
<accession>A0ABQ3VUU1</accession>
<keyword evidence="2" id="KW-1185">Reference proteome</keyword>
<dbReference type="Pfam" id="PF14518">
    <property type="entry name" value="Haem_oxygenas_2"/>
    <property type="match status" value="1"/>
</dbReference>
<comment type="caution">
    <text evidence="1">The sequence shown here is derived from an EMBL/GenBank/DDBJ whole genome shotgun (WGS) entry which is preliminary data.</text>
</comment>
<evidence type="ECO:0008006" key="3">
    <source>
        <dbReference type="Google" id="ProtNLM"/>
    </source>
</evidence>
<evidence type="ECO:0000313" key="2">
    <source>
        <dbReference type="Proteomes" id="UP000635565"/>
    </source>
</evidence>
<protein>
    <recommendedName>
        <fullName evidence="3">Iron-containing redox enzyme family protein</fullName>
    </recommendedName>
</protein>
<dbReference type="RefSeq" id="WP_201366406.1">
    <property type="nucleotide sequence ID" value="NZ_BNJJ01000028.1"/>
</dbReference>